<dbReference type="AlphaFoldDB" id="A0A239C832"/>
<protein>
    <submittedName>
        <fullName evidence="1">Regulator of chromosome condensation (RCC1) repeat-containing protein</fullName>
    </submittedName>
</protein>
<name>A0A239C832_9FIRM</name>
<evidence type="ECO:0000313" key="2">
    <source>
        <dbReference type="Proteomes" id="UP000198304"/>
    </source>
</evidence>
<dbReference type="OrthoDB" id="27389at2"/>
<dbReference type="PROSITE" id="PS51257">
    <property type="entry name" value="PROKAR_LIPOPROTEIN"/>
    <property type="match status" value="1"/>
</dbReference>
<sequence length="54" mass="6222">MEKMILFSLVFIMSFSLIGCSKDKWRVNEYGQLGNGTLENKLKPVKIMDNVLKN</sequence>
<dbReference type="Pfam" id="PF00415">
    <property type="entry name" value="RCC1"/>
    <property type="match status" value="1"/>
</dbReference>
<dbReference type="Proteomes" id="UP000198304">
    <property type="component" value="Unassembled WGS sequence"/>
</dbReference>
<evidence type="ECO:0000313" key="1">
    <source>
        <dbReference type="EMBL" id="SNS15543.1"/>
    </source>
</evidence>
<dbReference type="InterPro" id="IPR000408">
    <property type="entry name" value="Reg_chr_condens"/>
</dbReference>
<reference evidence="2" key="1">
    <citation type="submission" date="2017-06" db="EMBL/GenBank/DDBJ databases">
        <authorList>
            <person name="Varghese N."/>
            <person name="Submissions S."/>
        </authorList>
    </citation>
    <scope>NUCLEOTIDE SEQUENCE [LARGE SCALE GENOMIC DNA]</scope>
    <source>
        <strain evidence="2">SCA</strain>
    </source>
</reference>
<organism evidence="1 2">
    <name type="scientific">Anaerovirgula multivorans</name>
    <dbReference type="NCBI Taxonomy" id="312168"/>
    <lineage>
        <taxon>Bacteria</taxon>
        <taxon>Bacillati</taxon>
        <taxon>Bacillota</taxon>
        <taxon>Clostridia</taxon>
        <taxon>Peptostreptococcales</taxon>
        <taxon>Natronincolaceae</taxon>
        <taxon>Anaerovirgula</taxon>
    </lineage>
</organism>
<proteinExistence type="predicted"/>
<gene>
    <name evidence="1" type="ORF">SAMN05446037_100524</name>
</gene>
<dbReference type="RefSeq" id="WP_141131331.1">
    <property type="nucleotide sequence ID" value="NZ_FZOJ01000005.1"/>
</dbReference>
<dbReference type="EMBL" id="FZOJ01000005">
    <property type="protein sequence ID" value="SNS15543.1"/>
    <property type="molecule type" value="Genomic_DNA"/>
</dbReference>
<keyword evidence="2" id="KW-1185">Reference proteome</keyword>
<accession>A0A239C832</accession>